<protein>
    <recommendedName>
        <fullName evidence="9">MFS transporter</fullName>
    </recommendedName>
</protein>
<evidence type="ECO:0000313" key="7">
    <source>
        <dbReference type="EMBL" id="MBB6549973.1"/>
    </source>
</evidence>
<keyword evidence="5 6" id="KW-0472">Membrane</keyword>
<dbReference type="RefSeq" id="WP_185104320.1">
    <property type="nucleotide sequence ID" value="NZ_BAAAXY010000049.1"/>
</dbReference>
<keyword evidence="2" id="KW-0813">Transport</keyword>
<dbReference type="EMBL" id="JACHMI010000001">
    <property type="protein sequence ID" value="MBB6549973.1"/>
    <property type="molecule type" value="Genomic_DNA"/>
</dbReference>
<organism evidence="7 8">
    <name type="scientific">Nonomuraea rubra</name>
    <dbReference type="NCBI Taxonomy" id="46180"/>
    <lineage>
        <taxon>Bacteria</taxon>
        <taxon>Bacillati</taxon>
        <taxon>Actinomycetota</taxon>
        <taxon>Actinomycetes</taxon>
        <taxon>Streptosporangiales</taxon>
        <taxon>Streptosporangiaceae</taxon>
        <taxon>Nonomuraea</taxon>
    </lineage>
</organism>
<dbReference type="SUPFAM" id="SSF103473">
    <property type="entry name" value="MFS general substrate transporter"/>
    <property type="match status" value="1"/>
</dbReference>
<evidence type="ECO:0000256" key="6">
    <source>
        <dbReference type="SAM" id="Phobius"/>
    </source>
</evidence>
<evidence type="ECO:0000256" key="3">
    <source>
        <dbReference type="ARBA" id="ARBA00022692"/>
    </source>
</evidence>
<gene>
    <name evidence="7" type="ORF">HD593_004768</name>
</gene>
<evidence type="ECO:0000256" key="2">
    <source>
        <dbReference type="ARBA" id="ARBA00022448"/>
    </source>
</evidence>
<dbReference type="Proteomes" id="UP000565579">
    <property type="component" value="Unassembled WGS sequence"/>
</dbReference>
<sequence length="274" mass="27995">MLALAFVPPLRSGLAQRLDLAGVALATAGLGGVVFGLIEGERYGWATVAGPIVAGVALLVAFVLLQRRREAPLMPLALFRVRNFAVGNAAGFVFQLGMIGVMFALVLYLQLARGYSALETGLVLLPGAVLTAAGSAYAGRLSDRFGGRYVAASGVSSTIRQAGGVVGTAVLGVLLSARLSSALRAEAGERAGLLPEPLRARFVEDSAAAARHYSPPAPPGGLDPATAALYERVTAETFAAGFVTALHTALVACAVVLVAAAVLCLLFSPPGSRR</sequence>
<dbReference type="PANTHER" id="PTHR42718:SF9">
    <property type="entry name" value="MAJOR FACILITATOR SUPERFAMILY MULTIDRUG TRANSPORTER MFSC"/>
    <property type="match status" value="1"/>
</dbReference>
<evidence type="ECO:0000313" key="8">
    <source>
        <dbReference type="Proteomes" id="UP000565579"/>
    </source>
</evidence>
<evidence type="ECO:0000256" key="1">
    <source>
        <dbReference type="ARBA" id="ARBA00004141"/>
    </source>
</evidence>
<accession>A0A7X0TZX9</accession>
<evidence type="ECO:0000256" key="4">
    <source>
        <dbReference type="ARBA" id="ARBA00022989"/>
    </source>
</evidence>
<feature type="transmembrane region" description="Helical" evidence="6">
    <location>
        <begin position="238"/>
        <end position="267"/>
    </location>
</feature>
<dbReference type="AlphaFoldDB" id="A0A7X0TZX9"/>
<dbReference type="InterPro" id="IPR036259">
    <property type="entry name" value="MFS_trans_sf"/>
</dbReference>
<keyword evidence="3 6" id="KW-0812">Transmembrane</keyword>
<name>A0A7X0TZX9_9ACTN</name>
<comment type="subcellular location">
    <subcellularLocation>
        <location evidence="1">Membrane</location>
        <topology evidence="1">Multi-pass membrane protein</topology>
    </subcellularLocation>
</comment>
<feature type="transmembrane region" description="Helical" evidence="6">
    <location>
        <begin position="86"/>
        <end position="109"/>
    </location>
</feature>
<keyword evidence="4 6" id="KW-1133">Transmembrane helix</keyword>
<reference evidence="7 8" key="1">
    <citation type="submission" date="2020-08" db="EMBL/GenBank/DDBJ databases">
        <title>Sequencing the genomes of 1000 actinobacteria strains.</title>
        <authorList>
            <person name="Klenk H.-P."/>
        </authorList>
    </citation>
    <scope>NUCLEOTIDE SEQUENCE [LARGE SCALE GENOMIC DNA]</scope>
    <source>
        <strain evidence="7 8">DSM 43768</strain>
    </source>
</reference>
<evidence type="ECO:0000256" key="5">
    <source>
        <dbReference type="ARBA" id="ARBA00023136"/>
    </source>
</evidence>
<feature type="transmembrane region" description="Helical" evidence="6">
    <location>
        <begin position="44"/>
        <end position="65"/>
    </location>
</feature>
<dbReference type="Gene3D" id="1.20.1250.20">
    <property type="entry name" value="MFS general substrate transporter like domains"/>
    <property type="match status" value="1"/>
</dbReference>
<comment type="caution">
    <text evidence="7">The sequence shown here is derived from an EMBL/GenBank/DDBJ whole genome shotgun (WGS) entry which is preliminary data.</text>
</comment>
<feature type="transmembrane region" description="Helical" evidence="6">
    <location>
        <begin position="121"/>
        <end position="141"/>
    </location>
</feature>
<proteinExistence type="predicted"/>
<dbReference type="GO" id="GO:0016020">
    <property type="term" value="C:membrane"/>
    <property type="evidence" value="ECO:0007669"/>
    <property type="project" value="UniProtKB-SubCell"/>
</dbReference>
<feature type="transmembrane region" description="Helical" evidence="6">
    <location>
        <begin position="20"/>
        <end position="38"/>
    </location>
</feature>
<evidence type="ECO:0008006" key="9">
    <source>
        <dbReference type="Google" id="ProtNLM"/>
    </source>
</evidence>
<keyword evidence="8" id="KW-1185">Reference proteome</keyword>
<dbReference type="PANTHER" id="PTHR42718">
    <property type="entry name" value="MAJOR FACILITATOR SUPERFAMILY MULTIDRUG TRANSPORTER MFSC"/>
    <property type="match status" value="1"/>
</dbReference>